<organism evidence="1">
    <name type="scientific">Streptomyces rimosus</name>
    <dbReference type="NCBI Taxonomy" id="1927"/>
    <lineage>
        <taxon>Bacteria</taxon>
        <taxon>Bacillati</taxon>
        <taxon>Actinomycetota</taxon>
        <taxon>Actinomycetes</taxon>
        <taxon>Kitasatosporales</taxon>
        <taxon>Streptomycetaceae</taxon>
        <taxon>Streptomyces</taxon>
    </lineage>
</organism>
<dbReference type="RefSeq" id="WP_003982267.1">
    <property type="nucleotide sequence ID" value="NZ_CP025552.1"/>
</dbReference>
<evidence type="ECO:0000313" key="1">
    <source>
        <dbReference type="EMBL" id="QXV92198.1"/>
    </source>
</evidence>
<name>A0A8F7PXI7_STRRM</name>
<proteinExistence type="predicted"/>
<geneLocation type="plasmid" evidence="1">
    <name>unnamed</name>
</geneLocation>
<accession>A0A8F7PXI7</accession>
<protein>
    <submittedName>
        <fullName evidence="1">Uncharacterized protein</fullName>
    </submittedName>
</protein>
<sequence length="121" mass="13152">MTYSRGYTVEGRAAWSRWTCEREGCGQTSTTRGEQHDDLAATRAARQQQEAHHEALVTDAIAVLTDDREVLRLLPSVVTDVDTHTCRGGVCVTPEAAADALTAWGTSSWPCSRSRPASTSM</sequence>
<dbReference type="GeneID" id="66860475"/>
<gene>
    <name evidence="1" type="ORF">M4018_083970</name>
</gene>
<reference evidence="1" key="1">
    <citation type="submission" date="2021-06" db="EMBL/GenBank/DDBJ databases">
        <authorList>
            <person name="Tome M."/>
            <person name="Jakse J."/>
            <person name="Slemc L."/>
            <person name="Garcia A.R."/>
            <person name="Petkovic H."/>
        </authorList>
    </citation>
    <scope>NUCLEOTIDE SEQUENCE</scope>
    <source>
        <plasmid evidence="1">unnamed</plasmid>
    </source>
</reference>
<dbReference type="AlphaFoldDB" id="A0A8F7PXI7"/>
<dbReference type="EMBL" id="MZ502218">
    <property type="protein sequence ID" value="QXV92198.1"/>
    <property type="molecule type" value="Genomic_DNA"/>
</dbReference>
<keyword evidence="1" id="KW-0614">Plasmid</keyword>